<protein>
    <submittedName>
        <fullName evidence="1">Uncharacterized protein</fullName>
    </submittedName>
</protein>
<dbReference type="Proteomes" id="UP000293547">
    <property type="component" value="Unassembled WGS sequence"/>
</dbReference>
<evidence type="ECO:0000313" key="1">
    <source>
        <dbReference type="EMBL" id="KAB2101876.1"/>
    </source>
</evidence>
<keyword evidence="2" id="KW-1185">Reference proteome</keyword>
<gene>
    <name evidence="1" type="ORF">AG0111_0g9476</name>
</gene>
<dbReference type="EMBL" id="PDWZ02000010">
    <property type="protein sequence ID" value="KAB2101876.1"/>
    <property type="molecule type" value="Genomic_DNA"/>
</dbReference>
<comment type="caution">
    <text evidence="1">The sequence shown here is derived from an EMBL/GenBank/DDBJ whole genome shotgun (WGS) entry which is preliminary data.</text>
</comment>
<evidence type="ECO:0000313" key="2">
    <source>
        <dbReference type="Proteomes" id="UP000293547"/>
    </source>
</evidence>
<accession>A0ACB6FBR2</accession>
<proteinExistence type="predicted"/>
<name>A0ACB6FBR2_9PLEO</name>
<organism evidence="1 2">
    <name type="scientific">Alternaria gaisen</name>
    <dbReference type="NCBI Taxonomy" id="167740"/>
    <lineage>
        <taxon>Eukaryota</taxon>
        <taxon>Fungi</taxon>
        <taxon>Dikarya</taxon>
        <taxon>Ascomycota</taxon>
        <taxon>Pezizomycotina</taxon>
        <taxon>Dothideomycetes</taxon>
        <taxon>Pleosporomycetidae</taxon>
        <taxon>Pleosporales</taxon>
        <taxon>Pleosporineae</taxon>
        <taxon>Pleosporaceae</taxon>
        <taxon>Alternaria</taxon>
        <taxon>Alternaria sect. Alternaria</taxon>
    </lineage>
</organism>
<reference evidence="1 2" key="1">
    <citation type="journal article" date="2019" name="bioRxiv">
        <title>Genomics, evolutionary history and diagnostics of the Alternaria alternata species group including apple and Asian pear pathotypes.</title>
        <authorList>
            <person name="Armitage A.D."/>
            <person name="Cockerton H.M."/>
            <person name="Sreenivasaprasad S."/>
            <person name="Woodhall J.W."/>
            <person name="Lane C.R."/>
            <person name="Harrison R.J."/>
            <person name="Clarkson J.P."/>
        </authorList>
    </citation>
    <scope>NUCLEOTIDE SEQUENCE [LARGE SCALE GENOMIC DNA]</scope>
    <source>
        <strain evidence="1 2">FERA 650</strain>
    </source>
</reference>
<sequence length="396" mass="44296">MPGPAPPQFRSMRDAIQGTPQTGWYDLLDSSYRMRTGTEARDFFVVGKVFAMLYSEAAGGYQAQPFNDAYTTVRGIGTYSGLGTLKSGINPAEHAIVYLSGTDPESCYLPGEWEAGMTREPIEVVPVDSSVRIRPESRIRFGKTYPIEKNVKVKDIGIVHPSHRYKLVAYWQDRDDYGGSSSYLRSTPNYAISEPTQIPDPDSDSEDVLLLRRDAEHHLSAVALDSRLTGDLSSDYQVVQNPRGFFKKGTVFMVPWPEPGGDFVKDRVGPPVVVKIRRFVVIRPKNTFCLCLPIHTYGGQATTKPGINPQDHAAVIAENDDVNYRLPNEAKLDKTPLRIKVENASTGPIDRASRINFAKIYTVEYNVKVWKVGRIVSDSVWQMEQYFTECSRIGNS</sequence>